<dbReference type="EMBL" id="MAVT02001995">
    <property type="protein sequence ID" value="POS69784.1"/>
    <property type="molecule type" value="Genomic_DNA"/>
</dbReference>
<gene>
    <name evidence="1" type="ORF">DHEL01_v211823</name>
</gene>
<sequence length="115" mass="11965">MLYCFITSAFDSCIAQPQSGYQLTANAALLPRDRNHTRGSSVGRPSSGVIFLFRARQEEPHCEKNPVCLGSRSRRVILLFSSLAGGISALSGLAPSVEAAKTGGAVLPADAATGA</sequence>
<comment type="caution">
    <text evidence="1">The sequence shown here is derived from an EMBL/GenBank/DDBJ whole genome shotgun (WGS) entry which is preliminary data.</text>
</comment>
<evidence type="ECO:0000313" key="1">
    <source>
        <dbReference type="EMBL" id="POS69784.1"/>
    </source>
</evidence>
<proteinExistence type="predicted"/>
<dbReference type="InParanoid" id="A0A2P5HHS2"/>
<keyword evidence="2" id="KW-1185">Reference proteome</keyword>
<protein>
    <submittedName>
        <fullName evidence="1">Uncharacterized protein</fullName>
    </submittedName>
</protein>
<evidence type="ECO:0000313" key="2">
    <source>
        <dbReference type="Proteomes" id="UP000094444"/>
    </source>
</evidence>
<name>A0A2P5HHS2_DIAHE</name>
<reference evidence="1" key="1">
    <citation type="submission" date="2017-09" db="EMBL/GenBank/DDBJ databases">
        <title>Polyketide synthases of a Diaporthe helianthi virulent isolate.</title>
        <authorList>
            <person name="Baroncelli R."/>
        </authorList>
    </citation>
    <scope>NUCLEOTIDE SEQUENCE [LARGE SCALE GENOMIC DNA]</scope>
    <source>
        <strain evidence="1">7/96</strain>
    </source>
</reference>
<dbReference type="AlphaFoldDB" id="A0A2P5HHS2"/>
<dbReference type="Proteomes" id="UP000094444">
    <property type="component" value="Unassembled WGS sequence"/>
</dbReference>
<accession>A0A2P5HHS2</accession>
<organism evidence="1 2">
    <name type="scientific">Diaporthe helianthi</name>
    <dbReference type="NCBI Taxonomy" id="158607"/>
    <lineage>
        <taxon>Eukaryota</taxon>
        <taxon>Fungi</taxon>
        <taxon>Dikarya</taxon>
        <taxon>Ascomycota</taxon>
        <taxon>Pezizomycotina</taxon>
        <taxon>Sordariomycetes</taxon>
        <taxon>Sordariomycetidae</taxon>
        <taxon>Diaporthales</taxon>
        <taxon>Diaporthaceae</taxon>
        <taxon>Diaporthe</taxon>
    </lineage>
</organism>